<reference evidence="2" key="2">
    <citation type="submission" date="2020-09" db="EMBL/GenBank/DDBJ databases">
        <authorList>
            <person name="Sun Q."/>
            <person name="Zhou Y."/>
        </authorList>
    </citation>
    <scope>NUCLEOTIDE SEQUENCE</scope>
    <source>
        <strain evidence="2">CGMCC 4.7278</strain>
    </source>
</reference>
<dbReference type="RefSeq" id="WP_188828905.1">
    <property type="nucleotide sequence ID" value="NZ_BMMW01000002.1"/>
</dbReference>
<dbReference type="InterPro" id="IPR000073">
    <property type="entry name" value="AB_hydrolase_1"/>
</dbReference>
<dbReference type="PANTHER" id="PTHR43433:SF5">
    <property type="entry name" value="AB HYDROLASE-1 DOMAIN-CONTAINING PROTEIN"/>
    <property type="match status" value="1"/>
</dbReference>
<dbReference type="PANTHER" id="PTHR43433">
    <property type="entry name" value="HYDROLASE, ALPHA/BETA FOLD FAMILY PROTEIN"/>
    <property type="match status" value="1"/>
</dbReference>
<feature type="domain" description="AB hydrolase-1" evidence="1">
    <location>
        <begin position="74"/>
        <end position="333"/>
    </location>
</feature>
<comment type="caution">
    <text evidence="2">The sequence shown here is derived from an EMBL/GenBank/DDBJ whole genome shotgun (WGS) entry which is preliminary data.</text>
</comment>
<sequence>MRAMLPTAVTDLARRASVLVETTLAAHRADLRTRTYATPAFDPPRVRPDVIPVVTADGARLRVHAYGPVDAPVVVLIHGWTCSIEYWNAQINAFADEYRVVAYDTRGHGESTDGYANPSTNILADDLEDVLNAVLLPGQRATLVGHSMGGMTLIAWAGRYPERVAEHAEAIVLTNTGAHSLVEVSTMVPGLNRPLAVLGGRQIPTPGWLGKVILGTPVVFPPIAPVRKLFASQVMTVDTPRTKLDYALSVVRGCRMMTRSRYGLLLTRLSLGDAAANFSVPTTVLAGDRDDMTPPLHAERIAELLRGVGTLAKHKVLPTGHLGNVERHDLFNAELAEVLSNVSADSRKGELVG</sequence>
<dbReference type="PRINTS" id="PR00111">
    <property type="entry name" value="ABHYDROLASE"/>
</dbReference>
<evidence type="ECO:0000313" key="2">
    <source>
        <dbReference type="EMBL" id="GGK50974.1"/>
    </source>
</evidence>
<dbReference type="AlphaFoldDB" id="A0A917QHL0"/>
<reference evidence="2" key="1">
    <citation type="journal article" date="2014" name="Int. J. Syst. Evol. Microbiol.">
        <title>Complete genome sequence of Corynebacterium casei LMG S-19264T (=DSM 44701T), isolated from a smear-ripened cheese.</title>
        <authorList>
            <consortium name="US DOE Joint Genome Institute (JGI-PGF)"/>
            <person name="Walter F."/>
            <person name="Albersmeier A."/>
            <person name="Kalinowski J."/>
            <person name="Ruckert C."/>
        </authorList>
    </citation>
    <scope>NUCLEOTIDE SEQUENCE</scope>
    <source>
        <strain evidence="2">CGMCC 4.7278</strain>
    </source>
</reference>
<dbReference type="GO" id="GO:0016787">
    <property type="term" value="F:hydrolase activity"/>
    <property type="evidence" value="ECO:0007669"/>
    <property type="project" value="UniProtKB-KW"/>
</dbReference>
<keyword evidence="2" id="KW-0378">Hydrolase</keyword>
<keyword evidence="3" id="KW-1185">Reference proteome</keyword>
<name>A0A917QHL0_9NOCA</name>
<dbReference type="Proteomes" id="UP000612956">
    <property type="component" value="Unassembled WGS sequence"/>
</dbReference>
<organism evidence="2 3">
    <name type="scientific">Nocardia camponoti</name>
    <dbReference type="NCBI Taxonomy" id="1616106"/>
    <lineage>
        <taxon>Bacteria</taxon>
        <taxon>Bacillati</taxon>
        <taxon>Actinomycetota</taxon>
        <taxon>Actinomycetes</taxon>
        <taxon>Mycobacteriales</taxon>
        <taxon>Nocardiaceae</taxon>
        <taxon>Nocardia</taxon>
    </lineage>
</organism>
<gene>
    <name evidence="2" type="ORF">GCM10011591_23150</name>
</gene>
<protein>
    <submittedName>
        <fullName evidence="2">Hydrolase</fullName>
    </submittedName>
</protein>
<accession>A0A917QHL0</accession>
<dbReference type="InterPro" id="IPR050471">
    <property type="entry name" value="AB_hydrolase"/>
</dbReference>
<evidence type="ECO:0000313" key="3">
    <source>
        <dbReference type="Proteomes" id="UP000612956"/>
    </source>
</evidence>
<dbReference type="Pfam" id="PF12697">
    <property type="entry name" value="Abhydrolase_6"/>
    <property type="match status" value="1"/>
</dbReference>
<dbReference type="SUPFAM" id="SSF53474">
    <property type="entry name" value="alpha/beta-Hydrolases"/>
    <property type="match status" value="1"/>
</dbReference>
<dbReference type="InterPro" id="IPR029058">
    <property type="entry name" value="AB_hydrolase_fold"/>
</dbReference>
<proteinExistence type="predicted"/>
<dbReference type="EMBL" id="BMMW01000002">
    <property type="protein sequence ID" value="GGK50974.1"/>
    <property type="molecule type" value="Genomic_DNA"/>
</dbReference>
<evidence type="ECO:0000259" key="1">
    <source>
        <dbReference type="Pfam" id="PF12697"/>
    </source>
</evidence>
<dbReference type="Gene3D" id="3.40.50.1820">
    <property type="entry name" value="alpha/beta hydrolase"/>
    <property type="match status" value="1"/>
</dbReference>